<keyword evidence="1" id="KW-0472">Membrane</keyword>
<dbReference type="AlphaFoldDB" id="A0AAV2VLC3"/>
<sequence>MEWYLIVLKKYAVFEGRARRKEYWMFVLFNVLVSVALGVIEGALGTSFIGIVYGLVVFIPGVAVTIRRLHDIGRTGWWILISFIPFLGWLVLVVFAAIAGDDGSNDYGDSPKEFVGVPNSR</sequence>
<keyword evidence="1" id="KW-0812">Transmembrane</keyword>
<feature type="transmembrane region" description="Helical" evidence="1">
    <location>
        <begin position="46"/>
        <end position="66"/>
    </location>
</feature>
<dbReference type="PANTHER" id="PTHR34980:SF2">
    <property type="entry name" value="INNER MEMBRANE PROTEIN YHAH-RELATED"/>
    <property type="match status" value="1"/>
</dbReference>
<dbReference type="GO" id="GO:0005886">
    <property type="term" value="C:plasma membrane"/>
    <property type="evidence" value="ECO:0007669"/>
    <property type="project" value="TreeGrafter"/>
</dbReference>
<accession>A0AAV2VLC3</accession>
<evidence type="ECO:0000313" key="2">
    <source>
        <dbReference type="EMBL" id="CCO45160.1"/>
    </source>
</evidence>
<reference evidence="2 3" key="1">
    <citation type="journal article" date="2013" name="ISME J.">
        <title>Comparative genomics of pathogenic lineages of Vibrio nigripulchritudo identifies virulence-associated traits.</title>
        <authorList>
            <person name="Goudenege D."/>
            <person name="Labreuche Y."/>
            <person name="Krin E."/>
            <person name="Ansquer D."/>
            <person name="Mangenot S."/>
            <person name="Calteau A."/>
            <person name="Medigue C."/>
            <person name="Mazel D."/>
            <person name="Polz M.F."/>
            <person name="Le Roux F."/>
        </authorList>
    </citation>
    <scope>NUCLEOTIDE SEQUENCE [LARGE SCALE GENOMIC DNA]</scope>
    <source>
        <strain evidence="2 3">SOn1</strain>
    </source>
</reference>
<evidence type="ECO:0008006" key="4">
    <source>
        <dbReference type="Google" id="ProtNLM"/>
    </source>
</evidence>
<organism evidence="2 3">
    <name type="scientific">Vibrio nigripulchritudo SOn1</name>
    <dbReference type="NCBI Taxonomy" id="1238450"/>
    <lineage>
        <taxon>Bacteria</taxon>
        <taxon>Pseudomonadati</taxon>
        <taxon>Pseudomonadota</taxon>
        <taxon>Gammaproteobacteria</taxon>
        <taxon>Vibrionales</taxon>
        <taxon>Vibrionaceae</taxon>
        <taxon>Vibrio</taxon>
    </lineage>
</organism>
<protein>
    <recommendedName>
        <fullName evidence="4">Inner membrane protein yhaI</fullName>
    </recommendedName>
</protein>
<dbReference type="RefSeq" id="WP_022610761.1">
    <property type="nucleotide sequence ID" value="NZ_LK391965.1"/>
</dbReference>
<dbReference type="Pfam" id="PF05656">
    <property type="entry name" value="DUF805"/>
    <property type="match status" value="1"/>
</dbReference>
<evidence type="ECO:0000256" key="1">
    <source>
        <dbReference type="SAM" id="Phobius"/>
    </source>
</evidence>
<gene>
    <name evidence="2" type="primary">yhaI</name>
    <name evidence="2" type="ORF">VIBNISOn1_1390039</name>
</gene>
<name>A0AAV2VLC3_9VIBR</name>
<feature type="transmembrane region" description="Helical" evidence="1">
    <location>
        <begin position="78"/>
        <end position="99"/>
    </location>
</feature>
<evidence type="ECO:0000313" key="3">
    <source>
        <dbReference type="Proteomes" id="UP000018211"/>
    </source>
</evidence>
<dbReference type="PANTHER" id="PTHR34980">
    <property type="entry name" value="INNER MEMBRANE PROTEIN-RELATED-RELATED"/>
    <property type="match status" value="1"/>
</dbReference>
<dbReference type="Proteomes" id="UP000018211">
    <property type="component" value="Unassembled WGS sequence"/>
</dbReference>
<dbReference type="InterPro" id="IPR008523">
    <property type="entry name" value="DUF805"/>
</dbReference>
<comment type="caution">
    <text evidence="2">The sequence shown here is derived from an EMBL/GenBank/DDBJ whole genome shotgun (WGS) entry which is preliminary data.</text>
</comment>
<keyword evidence="1" id="KW-1133">Transmembrane helix</keyword>
<proteinExistence type="predicted"/>
<dbReference type="EMBL" id="CAOF01000045">
    <property type="protein sequence ID" value="CCO45160.1"/>
    <property type="molecule type" value="Genomic_DNA"/>
</dbReference>
<feature type="transmembrane region" description="Helical" evidence="1">
    <location>
        <begin position="23"/>
        <end position="40"/>
    </location>
</feature>